<organism evidence="2 3">
    <name type="scientific">Streptomyces zagrosensis</name>
    <dbReference type="NCBI Taxonomy" id="1042984"/>
    <lineage>
        <taxon>Bacteria</taxon>
        <taxon>Bacillati</taxon>
        <taxon>Actinomycetota</taxon>
        <taxon>Actinomycetes</taxon>
        <taxon>Kitasatosporales</taxon>
        <taxon>Streptomycetaceae</taxon>
        <taxon>Streptomyces</taxon>
    </lineage>
</organism>
<proteinExistence type="predicted"/>
<dbReference type="Pfam" id="PF01381">
    <property type="entry name" value="HTH_3"/>
    <property type="match status" value="1"/>
</dbReference>
<dbReference type="SUPFAM" id="SSF47413">
    <property type="entry name" value="lambda repressor-like DNA-binding domains"/>
    <property type="match status" value="1"/>
</dbReference>
<gene>
    <name evidence="2" type="ORF">FHS42_002285</name>
</gene>
<dbReference type="PROSITE" id="PS50943">
    <property type="entry name" value="HTH_CROC1"/>
    <property type="match status" value="1"/>
</dbReference>
<dbReference type="InterPro" id="IPR010982">
    <property type="entry name" value="Lambda_DNA-bd_dom_sf"/>
</dbReference>
<dbReference type="Pfam" id="PF19054">
    <property type="entry name" value="DUF5753"/>
    <property type="match status" value="1"/>
</dbReference>
<dbReference type="InterPro" id="IPR001387">
    <property type="entry name" value="Cro/C1-type_HTH"/>
</dbReference>
<reference evidence="2 3" key="1">
    <citation type="submission" date="2020-08" db="EMBL/GenBank/DDBJ databases">
        <title>Genomic Encyclopedia of Type Strains, Phase III (KMG-III): the genomes of soil and plant-associated and newly described type strains.</title>
        <authorList>
            <person name="Whitman W."/>
        </authorList>
    </citation>
    <scope>NUCLEOTIDE SEQUENCE [LARGE SCALE GENOMIC DNA]</scope>
    <source>
        <strain evidence="2 3">CECT 8305</strain>
    </source>
</reference>
<accession>A0A7W9UXU0</accession>
<dbReference type="AlphaFoldDB" id="A0A7W9UXU0"/>
<sequence length="274" mass="30819">MPMETDDRGHTSESGSMLQFFGGRLRKVRKDMGWSQEVTALKAHSTNAMISYIENAKRIPTEQLAQDLDVAFETDLFSEMHSLVLEYVYPDWFRPYAELECQATAIRIFDSQLVSGLLQTEAYARSVLAARRPAQLDDLVAARMTRQQVLERENPPRLWVVLDEMALMRHIGGRDVMREQLHRLLDAARNPLCVVQIIPRQVAAHPGIEGPFTLLSFDGGGDVLYVDGFSQGRAALSREEVVDARHAYDLLLGLAASPDSSAELIRAHIEEIEQ</sequence>
<dbReference type="CDD" id="cd00093">
    <property type="entry name" value="HTH_XRE"/>
    <property type="match status" value="1"/>
</dbReference>
<comment type="caution">
    <text evidence="2">The sequence shown here is derived from an EMBL/GenBank/DDBJ whole genome shotgun (WGS) entry which is preliminary data.</text>
</comment>
<evidence type="ECO:0000313" key="3">
    <source>
        <dbReference type="Proteomes" id="UP000588098"/>
    </source>
</evidence>
<dbReference type="EMBL" id="JACHJL010000004">
    <property type="protein sequence ID" value="MBB5935235.1"/>
    <property type="molecule type" value="Genomic_DNA"/>
</dbReference>
<dbReference type="Gene3D" id="1.10.260.40">
    <property type="entry name" value="lambda repressor-like DNA-binding domains"/>
    <property type="match status" value="1"/>
</dbReference>
<dbReference type="RefSeq" id="WP_246494466.1">
    <property type="nucleotide sequence ID" value="NZ_JACHJL010000004.1"/>
</dbReference>
<evidence type="ECO:0000313" key="2">
    <source>
        <dbReference type="EMBL" id="MBB5935235.1"/>
    </source>
</evidence>
<keyword evidence="3" id="KW-1185">Reference proteome</keyword>
<dbReference type="SMART" id="SM00530">
    <property type="entry name" value="HTH_XRE"/>
    <property type="match status" value="1"/>
</dbReference>
<evidence type="ECO:0000259" key="1">
    <source>
        <dbReference type="PROSITE" id="PS50943"/>
    </source>
</evidence>
<name>A0A7W9UXU0_9ACTN</name>
<dbReference type="Proteomes" id="UP000588098">
    <property type="component" value="Unassembled WGS sequence"/>
</dbReference>
<feature type="domain" description="HTH cro/C1-type" evidence="1">
    <location>
        <begin position="25"/>
        <end position="77"/>
    </location>
</feature>
<dbReference type="InterPro" id="IPR043917">
    <property type="entry name" value="DUF5753"/>
</dbReference>
<protein>
    <submittedName>
        <fullName evidence="2">Transcriptional regulator with XRE-family HTH domain</fullName>
    </submittedName>
</protein>
<dbReference type="GO" id="GO:0003677">
    <property type="term" value="F:DNA binding"/>
    <property type="evidence" value="ECO:0007669"/>
    <property type="project" value="InterPro"/>
</dbReference>